<reference evidence="2 3" key="1">
    <citation type="journal article" date="2023" name="Nat. Commun.">
        <title>Origin of minicircular mitochondrial genomes in red algae.</title>
        <authorList>
            <person name="Lee Y."/>
            <person name="Cho C.H."/>
            <person name="Lee Y.M."/>
            <person name="Park S.I."/>
            <person name="Yang J.H."/>
            <person name="West J.A."/>
            <person name="Bhattacharya D."/>
            <person name="Yoon H.S."/>
        </authorList>
    </citation>
    <scope>NUCLEOTIDE SEQUENCE [LARGE SCALE GENOMIC DNA]</scope>
    <source>
        <strain evidence="2 3">CCMP1338</strain>
        <tissue evidence="2">Whole cell</tissue>
    </source>
</reference>
<feature type="signal peptide" evidence="1">
    <location>
        <begin position="1"/>
        <end position="20"/>
    </location>
</feature>
<keyword evidence="3" id="KW-1185">Reference proteome</keyword>
<dbReference type="Gene3D" id="3.40.50.300">
    <property type="entry name" value="P-loop containing nucleotide triphosphate hydrolases"/>
    <property type="match status" value="1"/>
</dbReference>
<organism evidence="2 3">
    <name type="scientific">Rhodosorus marinus</name>
    <dbReference type="NCBI Taxonomy" id="101924"/>
    <lineage>
        <taxon>Eukaryota</taxon>
        <taxon>Rhodophyta</taxon>
        <taxon>Stylonematophyceae</taxon>
        <taxon>Stylonematales</taxon>
        <taxon>Stylonemataceae</taxon>
        <taxon>Rhodosorus</taxon>
    </lineage>
</organism>
<sequence length="337" mass="38657">MSRIVFAWVCFVSVVGFARGEVDRIPELDECGESGPAETFLMGFLGHSGSSAVMSQLYLHSDLHVPWPLEPMQKYIRSPEEGAKWTEDFFLTGKGMGLVPGFKLRPGHIDESVELWSELIRKYNTRFIRQDRTDLLKGAIGLYSIRARFDSSAVAGLEKGEGETHCALHPEQCYFEIENVRFFAYLMHMVQDGIRQLDDFADLLPWKCQLNVTYEEYMHDKDATMKRIFDFIGVDYQEHESSFEKALSDNPCETVTNYQHVCAQLWGCEQFQPFLDNEEQGCYCLDKEHPRNAELCDVDALIGSGTVLCQRRQENGTMKMFACTGEEIENKTKRRDT</sequence>
<protein>
    <recommendedName>
        <fullName evidence="4">Sulfotransferase</fullName>
    </recommendedName>
</protein>
<proteinExistence type="predicted"/>
<evidence type="ECO:0000256" key="1">
    <source>
        <dbReference type="SAM" id="SignalP"/>
    </source>
</evidence>
<feature type="chain" id="PRO_5043787646" description="Sulfotransferase" evidence="1">
    <location>
        <begin position="21"/>
        <end position="337"/>
    </location>
</feature>
<comment type="caution">
    <text evidence="2">The sequence shown here is derived from an EMBL/GenBank/DDBJ whole genome shotgun (WGS) entry which is preliminary data.</text>
</comment>
<dbReference type="Proteomes" id="UP001157974">
    <property type="component" value="Unassembled WGS sequence"/>
</dbReference>
<accession>A0AAV8UYM1</accession>
<keyword evidence="1" id="KW-0732">Signal</keyword>
<evidence type="ECO:0000313" key="3">
    <source>
        <dbReference type="Proteomes" id="UP001157974"/>
    </source>
</evidence>
<dbReference type="AlphaFoldDB" id="A0AAV8UYM1"/>
<dbReference type="EMBL" id="JAMWBK010000002">
    <property type="protein sequence ID" value="KAJ8907714.1"/>
    <property type="molecule type" value="Genomic_DNA"/>
</dbReference>
<gene>
    <name evidence="2" type="ORF">NDN08_007820</name>
</gene>
<evidence type="ECO:0000313" key="2">
    <source>
        <dbReference type="EMBL" id="KAJ8907714.1"/>
    </source>
</evidence>
<evidence type="ECO:0008006" key="4">
    <source>
        <dbReference type="Google" id="ProtNLM"/>
    </source>
</evidence>
<dbReference type="InterPro" id="IPR027417">
    <property type="entry name" value="P-loop_NTPase"/>
</dbReference>
<name>A0AAV8UYM1_9RHOD</name>
<dbReference type="SUPFAM" id="SSF52540">
    <property type="entry name" value="P-loop containing nucleoside triphosphate hydrolases"/>
    <property type="match status" value="1"/>
</dbReference>